<evidence type="ECO:0000256" key="4">
    <source>
        <dbReference type="ARBA" id="ARBA00023136"/>
    </source>
</evidence>
<feature type="domain" description="Late embryogenesis abundant protein LEA-2 subgroup" evidence="6">
    <location>
        <begin position="82"/>
        <end position="169"/>
    </location>
</feature>
<dbReference type="InterPro" id="IPR044839">
    <property type="entry name" value="NDR1-like"/>
</dbReference>
<dbReference type="EMBL" id="BPVZ01000052">
    <property type="protein sequence ID" value="GKV19353.1"/>
    <property type="molecule type" value="Genomic_DNA"/>
</dbReference>
<keyword evidence="8" id="KW-1185">Reference proteome</keyword>
<sequence length="213" mass="24397">MKSSETSLSQQRYSFLLWLIQVLFVWCCITVVIWLSLNPKHPVFKVADVYVHPAADHVCNSTLTQVHEVTQNRTPAIIILNLKISNPNKRIGYIYDGIYVGLYYEDRMIIGTSSLPGFYQGHRNSSIGREVQVNIEEQYLGGILGKSFDMRVYLKTKLRYKIFGFKTKHHMKGFEAYVGIGSDGRMLGEDVKMHQRQGFTILNLTTKSKLRSG</sequence>
<comment type="subcellular location">
    <subcellularLocation>
        <location evidence="1">Membrane</location>
        <topology evidence="1">Single-pass membrane protein</topology>
    </subcellularLocation>
</comment>
<evidence type="ECO:0000256" key="1">
    <source>
        <dbReference type="ARBA" id="ARBA00004167"/>
    </source>
</evidence>
<accession>A0AAV5K6N5</accession>
<proteinExistence type="predicted"/>
<protein>
    <recommendedName>
        <fullName evidence="6">Late embryogenesis abundant protein LEA-2 subgroup domain-containing protein</fullName>
    </recommendedName>
</protein>
<evidence type="ECO:0000256" key="5">
    <source>
        <dbReference type="SAM" id="Phobius"/>
    </source>
</evidence>
<feature type="transmembrane region" description="Helical" evidence="5">
    <location>
        <begin position="15"/>
        <end position="37"/>
    </location>
</feature>
<evidence type="ECO:0000259" key="6">
    <source>
        <dbReference type="Pfam" id="PF03168"/>
    </source>
</evidence>
<gene>
    <name evidence="7" type="ORF">SLEP1_g29629</name>
</gene>
<evidence type="ECO:0000313" key="8">
    <source>
        <dbReference type="Proteomes" id="UP001054252"/>
    </source>
</evidence>
<dbReference type="Pfam" id="PF03168">
    <property type="entry name" value="LEA_2"/>
    <property type="match status" value="1"/>
</dbReference>
<dbReference type="InterPro" id="IPR004864">
    <property type="entry name" value="LEA_2"/>
</dbReference>
<keyword evidence="3 5" id="KW-1133">Transmembrane helix</keyword>
<evidence type="ECO:0000256" key="3">
    <source>
        <dbReference type="ARBA" id="ARBA00022989"/>
    </source>
</evidence>
<dbReference type="GO" id="GO:0098542">
    <property type="term" value="P:defense response to other organism"/>
    <property type="evidence" value="ECO:0007669"/>
    <property type="project" value="InterPro"/>
</dbReference>
<reference evidence="7 8" key="1">
    <citation type="journal article" date="2021" name="Commun. Biol.">
        <title>The genome of Shorea leprosula (Dipterocarpaceae) highlights the ecological relevance of drought in aseasonal tropical rainforests.</title>
        <authorList>
            <person name="Ng K.K.S."/>
            <person name="Kobayashi M.J."/>
            <person name="Fawcett J.A."/>
            <person name="Hatakeyama M."/>
            <person name="Paape T."/>
            <person name="Ng C.H."/>
            <person name="Ang C.C."/>
            <person name="Tnah L.H."/>
            <person name="Lee C.T."/>
            <person name="Nishiyama T."/>
            <person name="Sese J."/>
            <person name="O'Brien M.J."/>
            <person name="Copetti D."/>
            <person name="Mohd Noor M.I."/>
            <person name="Ong R.C."/>
            <person name="Putra M."/>
            <person name="Sireger I.Z."/>
            <person name="Indrioko S."/>
            <person name="Kosugi Y."/>
            <person name="Izuno A."/>
            <person name="Isagi Y."/>
            <person name="Lee S.L."/>
            <person name="Shimizu K.K."/>
        </authorList>
    </citation>
    <scope>NUCLEOTIDE SEQUENCE [LARGE SCALE GENOMIC DNA]</scope>
    <source>
        <strain evidence="7">214</strain>
    </source>
</reference>
<dbReference type="GO" id="GO:0005886">
    <property type="term" value="C:plasma membrane"/>
    <property type="evidence" value="ECO:0007669"/>
    <property type="project" value="TreeGrafter"/>
</dbReference>
<keyword evidence="2 5" id="KW-0812">Transmembrane</keyword>
<name>A0AAV5K6N5_9ROSI</name>
<dbReference type="PANTHER" id="PTHR31415">
    <property type="entry name" value="OS05G0367900 PROTEIN"/>
    <property type="match status" value="1"/>
</dbReference>
<evidence type="ECO:0000256" key="2">
    <source>
        <dbReference type="ARBA" id="ARBA00022692"/>
    </source>
</evidence>
<dbReference type="Proteomes" id="UP001054252">
    <property type="component" value="Unassembled WGS sequence"/>
</dbReference>
<dbReference type="AlphaFoldDB" id="A0AAV5K6N5"/>
<dbReference type="GO" id="GO:0009506">
    <property type="term" value="C:plasmodesma"/>
    <property type="evidence" value="ECO:0007669"/>
    <property type="project" value="TreeGrafter"/>
</dbReference>
<keyword evidence="4 5" id="KW-0472">Membrane</keyword>
<evidence type="ECO:0000313" key="7">
    <source>
        <dbReference type="EMBL" id="GKV19353.1"/>
    </source>
</evidence>
<organism evidence="7 8">
    <name type="scientific">Rubroshorea leprosula</name>
    <dbReference type="NCBI Taxonomy" id="152421"/>
    <lineage>
        <taxon>Eukaryota</taxon>
        <taxon>Viridiplantae</taxon>
        <taxon>Streptophyta</taxon>
        <taxon>Embryophyta</taxon>
        <taxon>Tracheophyta</taxon>
        <taxon>Spermatophyta</taxon>
        <taxon>Magnoliopsida</taxon>
        <taxon>eudicotyledons</taxon>
        <taxon>Gunneridae</taxon>
        <taxon>Pentapetalae</taxon>
        <taxon>rosids</taxon>
        <taxon>malvids</taxon>
        <taxon>Malvales</taxon>
        <taxon>Dipterocarpaceae</taxon>
        <taxon>Rubroshorea</taxon>
    </lineage>
</organism>
<comment type="caution">
    <text evidence="7">The sequence shown here is derived from an EMBL/GenBank/DDBJ whole genome shotgun (WGS) entry which is preliminary data.</text>
</comment>
<dbReference type="PANTHER" id="PTHR31415:SF125">
    <property type="entry name" value="HARPIN INDUCING PROTEIN 1-LIKE 9"/>
    <property type="match status" value="1"/>
</dbReference>